<comment type="caution">
    <text evidence="1">The sequence shown here is derived from an EMBL/GenBank/DDBJ whole genome shotgun (WGS) entry which is preliminary data.</text>
</comment>
<reference evidence="1" key="1">
    <citation type="journal article" date="2014" name="Front. Microbiol.">
        <title>High frequency of phylogenetically diverse reductive dehalogenase-homologous genes in deep subseafloor sedimentary metagenomes.</title>
        <authorList>
            <person name="Kawai M."/>
            <person name="Futagami T."/>
            <person name="Toyoda A."/>
            <person name="Takaki Y."/>
            <person name="Nishi S."/>
            <person name="Hori S."/>
            <person name="Arai W."/>
            <person name="Tsubouchi T."/>
            <person name="Morono Y."/>
            <person name="Uchiyama I."/>
            <person name="Ito T."/>
            <person name="Fujiyama A."/>
            <person name="Inagaki F."/>
            <person name="Takami H."/>
        </authorList>
    </citation>
    <scope>NUCLEOTIDE SEQUENCE</scope>
    <source>
        <strain evidence="1">Expedition CK06-06</strain>
    </source>
</reference>
<organism evidence="1">
    <name type="scientific">marine sediment metagenome</name>
    <dbReference type="NCBI Taxonomy" id="412755"/>
    <lineage>
        <taxon>unclassified sequences</taxon>
        <taxon>metagenomes</taxon>
        <taxon>ecological metagenomes</taxon>
    </lineage>
</organism>
<sequence>DGLAKVKPQAKELLDLVKKKTGKDSFIPLALAADVAEDATSAKAAAFSNAASLLPSAKAKMNAQADELAMDLYETNIRQAFGGAKADAAVKVLRETGDVQKALEAGKAAGKGKLKVFTESQQILNNAARKASGGKYTPAQLRKAAEATAGEGDLASVPFRDTAIKMESVLPKGADTVVGASDVAARDFYHNLGNLIGALPDAIPGLGPLLGSKKAQSFLQGNTKWQKVIQNAVASKDGQAIRRLMSDFRRAMSAQPTNKDDQYNPQGYAQQATEKVSALLGE</sequence>
<accession>X0UXV3</accession>
<evidence type="ECO:0000313" key="1">
    <source>
        <dbReference type="EMBL" id="GAF93280.1"/>
    </source>
</evidence>
<dbReference type="AlphaFoldDB" id="X0UXV3"/>
<gene>
    <name evidence="1" type="ORF">S01H1_19306</name>
</gene>
<protein>
    <submittedName>
        <fullName evidence="1">Uncharacterized protein</fullName>
    </submittedName>
</protein>
<feature type="non-terminal residue" evidence="1">
    <location>
        <position position="1"/>
    </location>
</feature>
<dbReference type="EMBL" id="BARS01010411">
    <property type="protein sequence ID" value="GAF93280.1"/>
    <property type="molecule type" value="Genomic_DNA"/>
</dbReference>
<name>X0UXV3_9ZZZZ</name>
<proteinExistence type="predicted"/>